<dbReference type="Proteomes" id="UP000830055">
    <property type="component" value="Chromosome"/>
</dbReference>
<protein>
    <recommendedName>
        <fullName evidence="3">Lipoprotein</fullName>
    </recommendedName>
</protein>
<sequence length="121" mass="12909">MKTLVSTILAIGVAALLSSCDGDSGGSSGGRGDFPTVSYARNATSERVECYNANSNVYTGGRQVCTWNCAYHNSRTPRMVQLTFDFALVCEDTGVDATTGEVTQTCTNEFALVDRNYAPCL</sequence>
<dbReference type="PROSITE" id="PS51257">
    <property type="entry name" value="PROKAR_LIPOPROTEIN"/>
    <property type="match status" value="1"/>
</dbReference>
<name>A0ABM7WEK1_9BACT</name>
<keyword evidence="2" id="KW-1185">Reference proteome</keyword>
<evidence type="ECO:0000313" key="1">
    <source>
        <dbReference type="EMBL" id="BDD89398.1"/>
    </source>
</evidence>
<accession>A0ABM7WEK1</accession>
<dbReference type="RefSeq" id="WP_284152703.1">
    <property type="nucleotide sequence ID" value="NZ_AP025516.1"/>
</dbReference>
<gene>
    <name evidence="1" type="ORF">DPPLL_37630</name>
</gene>
<organism evidence="1 2">
    <name type="scientific">Desulfofustis limnaeus</name>
    <dbReference type="NCBI Taxonomy" id="2740163"/>
    <lineage>
        <taxon>Bacteria</taxon>
        <taxon>Pseudomonadati</taxon>
        <taxon>Thermodesulfobacteriota</taxon>
        <taxon>Desulfobulbia</taxon>
        <taxon>Desulfobulbales</taxon>
        <taxon>Desulfocapsaceae</taxon>
        <taxon>Desulfofustis</taxon>
    </lineage>
</organism>
<evidence type="ECO:0000313" key="2">
    <source>
        <dbReference type="Proteomes" id="UP000830055"/>
    </source>
</evidence>
<dbReference type="EMBL" id="AP025516">
    <property type="protein sequence ID" value="BDD89398.1"/>
    <property type="molecule type" value="Genomic_DNA"/>
</dbReference>
<proteinExistence type="predicted"/>
<reference evidence="1 2" key="1">
    <citation type="submission" date="2022-01" db="EMBL/GenBank/DDBJ databases">
        <title>Desulfofustis limnae sp. nov., a novel mesophilic sulfate-reducing bacterium isolated from marsh soil.</title>
        <authorList>
            <person name="Watanabe M."/>
            <person name="Takahashi A."/>
            <person name="Kojima H."/>
            <person name="Fukui M."/>
        </authorList>
    </citation>
    <scope>NUCLEOTIDE SEQUENCE [LARGE SCALE GENOMIC DNA]</scope>
    <source>
        <strain evidence="1 2">PPLL</strain>
    </source>
</reference>
<evidence type="ECO:0008006" key="3">
    <source>
        <dbReference type="Google" id="ProtNLM"/>
    </source>
</evidence>